<dbReference type="EMBL" id="JAWPAZ010000031">
    <property type="protein sequence ID" value="MDW2637184.1"/>
    <property type="molecule type" value="Genomic_DNA"/>
</dbReference>
<dbReference type="PANTHER" id="PTHR36251">
    <property type="entry name" value="FELS-1 PROPHAGE HOST SPECIFICITY PROTEIN-RELATED"/>
    <property type="match status" value="1"/>
</dbReference>
<dbReference type="InterPro" id="IPR053171">
    <property type="entry name" value="Viral_Tip_Attach_Protein"/>
</dbReference>
<evidence type="ECO:0000259" key="2">
    <source>
        <dbReference type="Pfam" id="PF24489"/>
    </source>
</evidence>
<proteinExistence type="predicted"/>
<dbReference type="Pfam" id="PF09327">
    <property type="entry name" value="Phage_Tail_Tip"/>
    <property type="match status" value="1"/>
</dbReference>
<dbReference type="InterPro" id="IPR057587">
    <property type="entry name" value="GpJ_Ig_second"/>
</dbReference>
<name>A0ABD5H6C9_9ENTR</name>
<feature type="domain" description="Tip attachment protein J second Ig-like" evidence="2">
    <location>
        <begin position="31"/>
        <end position="136"/>
    </location>
</feature>
<dbReference type="Proteomes" id="UP001269984">
    <property type="component" value="Unassembled WGS sequence"/>
</dbReference>
<dbReference type="PANTHER" id="PTHR36251:SF2">
    <property type="entry name" value="GIFSY-2 PROPHAGE HOST SPECIFICITY PROTEIN J, PHAGE LAMBDA"/>
    <property type="match status" value="1"/>
</dbReference>
<evidence type="ECO:0000313" key="4">
    <source>
        <dbReference type="Proteomes" id="UP001269984"/>
    </source>
</evidence>
<comment type="caution">
    <text evidence="3">The sequence shown here is derived from an EMBL/GenBank/DDBJ whole genome shotgun (WGS) entry which is preliminary data.</text>
</comment>
<sequence length="386" mass="41207">NTYTAHVIAVNQMGAESPEGYLEFSIEAPPAPSHVDIEQGFFAVTLIPRLAAITNVSTQFDFWTSGETKLPNTSTATVEGNASREGMGTTWTSNQLQVGHTYYWYIRTVNAFGASGFIEVPALCSMDTGGLIDIIDDQIQNSDAFQNIKNGVDTNLEGIMENALANHGTVEHQYQQYGEVRADILVVKTTVATAEQGLADLSTYVQAQIGPDGSLTSAVNQKMTAVVNSDGTAKASYTLNMGIVRNGVKYNTGFGMSIEPDGSSYKSTVVFAADQFGIYSGSDPGNYTAAFFVYNGQVFIRDALIQDGSITNAKIGNYIRSTSFVSGPLGAGWNIDKNGNCEFHGQFYANSGQFAFNGTNNTVVINGNGVTVNLPGGGRVVVGRWS</sequence>
<accession>A0ABD5H6C9</accession>
<dbReference type="AlphaFoldDB" id="A0ABD5H6C9"/>
<organism evidence="3 4">
    <name type="scientific">Citrobacter portucalensis</name>
    <dbReference type="NCBI Taxonomy" id="1639133"/>
    <lineage>
        <taxon>Bacteria</taxon>
        <taxon>Pseudomonadati</taxon>
        <taxon>Pseudomonadota</taxon>
        <taxon>Gammaproteobacteria</taxon>
        <taxon>Enterobacterales</taxon>
        <taxon>Enterobacteriaceae</taxon>
        <taxon>Citrobacter</taxon>
        <taxon>Citrobacter freundii complex</taxon>
    </lineage>
</organism>
<gene>
    <name evidence="3" type="ORF">RYZ90_25475</name>
</gene>
<reference evidence="3 4" key="1">
    <citation type="submission" date="2023-10" db="EMBL/GenBank/DDBJ databases">
        <title>Fecal carriage and genetic characteristics of carbapenem-resistant Enterobacterales among healthy adults from four provinces of China.</title>
        <authorList>
            <person name="Li Y."/>
            <person name="Zhang R."/>
        </authorList>
    </citation>
    <scope>NUCLEOTIDE SEQUENCE [LARGE SCALE GENOMIC DNA]</scope>
    <source>
        <strain evidence="3 4">HN-71</strain>
    </source>
</reference>
<dbReference type="RefSeq" id="WP_318061990.1">
    <property type="nucleotide sequence ID" value="NZ_JAWPAZ010000031.1"/>
</dbReference>
<dbReference type="InterPro" id="IPR015406">
    <property type="entry name" value="GpJ_CSF"/>
</dbReference>
<protein>
    <submittedName>
        <fullName evidence="3">DUF1983 domain-containing protein</fullName>
    </submittedName>
</protein>
<dbReference type="Pfam" id="PF24489">
    <property type="entry name" value="Ig_J_second"/>
    <property type="match status" value="1"/>
</dbReference>
<evidence type="ECO:0000259" key="1">
    <source>
        <dbReference type="Pfam" id="PF09327"/>
    </source>
</evidence>
<evidence type="ECO:0000313" key="3">
    <source>
        <dbReference type="EMBL" id="MDW2637184.1"/>
    </source>
</evidence>
<feature type="domain" description="Tip attachment protein J central straight fiber" evidence="1">
    <location>
        <begin position="218"/>
        <end position="346"/>
    </location>
</feature>
<feature type="non-terminal residue" evidence="3">
    <location>
        <position position="1"/>
    </location>
</feature>